<dbReference type="SUPFAM" id="SSF53098">
    <property type="entry name" value="Ribonuclease H-like"/>
    <property type="match status" value="1"/>
</dbReference>
<dbReference type="Pfam" id="PF00929">
    <property type="entry name" value="RNase_T"/>
    <property type="match status" value="1"/>
</dbReference>
<dbReference type="PANTHER" id="PTHR30231:SF42">
    <property type="entry name" value="EXONUCLEASE"/>
    <property type="match status" value="1"/>
</dbReference>
<dbReference type="EMBL" id="CP028130">
    <property type="protein sequence ID" value="AZZ54973.1"/>
    <property type="molecule type" value="Genomic_DNA"/>
</dbReference>
<evidence type="ECO:0000313" key="3">
    <source>
        <dbReference type="Proteomes" id="UP000283946"/>
    </source>
</evidence>
<dbReference type="RefSeq" id="WP_104354160.1">
    <property type="nucleotide sequence ID" value="NZ_CP028130.1"/>
</dbReference>
<reference evidence="2 3" key="1">
    <citation type="submission" date="2018-03" db="EMBL/GenBank/DDBJ databases">
        <title>Bacteriophage NCPPB3778 and a type I-E CRISPR drive the evolution of the US Biological Select Agent, Rathayibacter toxicus.</title>
        <authorList>
            <person name="Davis E.W.II."/>
            <person name="Tabima J.F."/>
            <person name="Weisberg A.J."/>
            <person name="Dantas Lopes L."/>
            <person name="Wiseman M.S."/>
            <person name="Wiseman M.S."/>
            <person name="Pupko T."/>
            <person name="Belcher M.S."/>
            <person name="Sechler A.J."/>
            <person name="Tancos M.A."/>
            <person name="Schroeder B.K."/>
            <person name="Murray T.D."/>
            <person name="Luster D.G."/>
            <person name="Schneider W.L."/>
            <person name="Rogers E."/>
            <person name="Andreote F.D."/>
            <person name="Grunwald N.J."/>
            <person name="Putnam M.L."/>
            <person name="Chang J.H."/>
        </authorList>
    </citation>
    <scope>NUCLEOTIDE SEQUENCE [LARGE SCALE GENOMIC DNA]</scope>
    <source>
        <strain evidence="2 3">NCCPB 2253</strain>
    </source>
</reference>
<feature type="domain" description="Exonuclease" evidence="1">
    <location>
        <begin position="4"/>
        <end position="171"/>
    </location>
</feature>
<dbReference type="GO" id="GO:0005829">
    <property type="term" value="C:cytosol"/>
    <property type="evidence" value="ECO:0007669"/>
    <property type="project" value="TreeGrafter"/>
</dbReference>
<dbReference type="InterPro" id="IPR012337">
    <property type="entry name" value="RNaseH-like_sf"/>
</dbReference>
<gene>
    <name evidence="2" type="ORF">C7V51_03045</name>
</gene>
<organism evidence="2 3">
    <name type="scientific">Rathayibacter iranicus</name>
    <dbReference type="NCBI Taxonomy" id="59737"/>
    <lineage>
        <taxon>Bacteria</taxon>
        <taxon>Bacillati</taxon>
        <taxon>Actinomycetota</taxon>
        <taxon>Actinomycetes</taxon>
        <taxon>Micrococcales</taxon>
        <taxon>Microbacteriaceae</taxon>
        <taxon>Rathayibacter</taxon>
    </lineage>
</organism>
<proteinExistence type="predicted"/>
<dbReference type="InterPro" id="IPR013520">
    <property type="entry name" value="Ribonucl_H"/>
</dbReference>
<dbReference type="AlphaFoldDB" id="A0AAD1ELF0"/>
<dbReference type="InterPro" id="IPR036397">
    <property type="entry name" value="RNaseH_sf"/>
</dbReference>
<dbReference type="Gene3D" id="3.30.420.10">
    <property type="entry name" value="Ribonuclease H-like superfamily/Ribonuclease H"/>
    <property type="match status" value="1"/>
</dbReference>
<protein>
    <submittedName>
        <fullName evidence="2">DNA polymerase III</fullName>
    </submittedName>
</protein>
<dbReference type="PANTHER" id="PTHR30231">
    <property type="entry name" value="DNA POLYMERASE III SUBUNIT EPSILON"/>
    <property type="match status" value="1"/>
</dbReference>
<evidence type="ECO:0000313" key="2">
    <source>
        <dbReference type="EMBL" id="AZZ54973.1"/>
    </source>
</evidence>
<dbReference type="Proteomes" id="UP000283946">
    <property type="component" value="Chromosome"/>
</dbReference>
<dbReference type="GO" id="GO:0008408">
    <property type="term" value="F:3'-5' exonuclease activity"/>
    <property type="evidence" value="ECO:0007669"/>
    <property type="project" value="TreeGrafter"/>
</dbReference>
<dbReference type="KEGG" id="ria:C7V51_03045"/>
<name>A0AAD1ELF0_9MICO</name>
<sequence length="186" mass="20107">MSLNFVSLDFETANAKRGSVIQIGVVRVIDGRVLTPFASFVTPPPGMGQFAPRNSAVHGMLPEQLIGAPDWPSILERLVRFADGLPIVAHNAQMERSVVEQASEAHGLVPPAFDYFCSLKLARGAYREEKSHSLAILSARIGLPSFAHHNAAADAVACANLVLNIARGWGVDDVRAMPVNWLMPRT</sequence>
<evidence type="ECO:0000259" key="1">
    <source>
        <dbReference type="SMART" id="SM00479"/>
    </source>
</evidence>
<dbReference type="SMART" id="SM00479">
    <property type="entry name" value="EXOIII"/>
    <property type="match status" value="1"/>
</dbReference>
<dbReference type="GO" id="GO:0003676">
    <property type="term" value="F:nucleic acid binding"/>
    <property type="evidence" value="ECO:0007669"/>
    <property type="project" value="InterPro"/>
</dbReference>
<accession>A0AAD1ELF0</accession>